<accession>X1HQB3</accession>
<protein>
    <submittedName>
        <fullName evidence="1">Uncharacterized protein</fullName>
    </submittedName>
</protein>
<evidence type="ECO:0000313" key="1">
    <source>
        <dbReference type="EMBL" id="GAH56004.1"/>
    </source>
</evidence>
<organism evidence="1">
    <name type="scientific">marine sediment metagenome</name>
    <dbReference type="NCBI Taxonomy" id="412755"/>
    <lineage>
        <taxon>unclassified sequences</taxon>
        <taxon>metagenomes</taxon>
        <taxon>ecological metagenomes</taxon>
    </lineage>
</organism>
<dbReference type="EMBL" id="BARU01015850">
    <property type="protein sequence ID" value="GAH56004.1"/>
    <property type="molecule type" value="Genomic_DNA"/>
</dbReference>
<name>X1HQB3_9ZZZZ</name>
<sequence>IKAQKGYFKAFIHRRHGQVGRAYDDRFCYSGFLKEKNLGV</sequence>
<reference evidence="1" key="1">
    <citation type="journal article" date="2014" name="Front. Microbiol.">
        <title>High frequency of phylogenetically diverse reductive dehalogenase-homologous genes in deep subseafloor sedimentary metagenomes.</title>
        <authorList>
            <person name="Kawai M."/>
            <person name="Futagami T."/>
            <person name="Toyoda A."/>
            <person name="Takaki Y."/>
            <person name="Nishi S."/>
            <person name="Hori S."/>
            <person name="Arai W."/>
            <person name="Tsubouchi T."/>
            <person name="Morono Y."/>
            <person name="Uchiyama I."/>
            <person name="Ito T."/>
            <person name="Fujiyama A."/>
            <person name="Inagaki F."/>
            <person name="Takami H."/>
        </authorList>
    </citation>
    <scope>NUCLEOTIDE SEQUENCE</scope>
    <source>
        <strain evidence="1">Expedition CK06-06</strain>
    </source>
</reference>
<gene>
    <name evidence="1" type="ORF">S03H2_26926</name>
</gene>
<proteinExistence type="predicted"/>
<feature type="non-terminal residue" evidence="1">
    <location>
        <position position="1"/>
    </location>
</feature>
<comment type="caution">
    <text evidence="1">The sequence shown here is derived from an EMBL/GenBank/DDBJ whole genome shotgun (WGS) entry which is preliminary data.</text>
</comment>
<dbReference type="AlphaFoldDB" id="X1HQB3"/>